<protein>
    <submittedName>
        <fullName evidence="2">Uncharacterized protein</fullName>
    </submittedName>
</protein>
<dbReference type="AlphaFoldDB" id="A0A7Z9E424"/>
<gene>
    <name evidence="2" type="ORF">PL8927_900052</name>
</gene>
<organism evidence="2 3">
    <name type="scientific">Planktothrix serta PCC 8927</name>
    <dbReference type="NCBI Taxonomy" id="671068"/>
    <lineage>
        <taxon>Bacteria</taxon>
        <taxon>Bacillati</taxon>
        <taxon>Cyanobacteriota</taxon>
        <taxon>Cyanophyceae</taxon>
        <taxon>Oscillatoriophycideae</taxon>
        <taxon>Oscillatoriales</taxon>
        <taxon>Microcoleaceae</taxon>
        <taxon>Planktothrix</taxon>
    </lineage>
</organism>
<dbReference type="Proteomes" id="UP000184550">
    <property type="component" value="Unassembled WGS sequence"/>
</dbReference>
<dbReference type="RefSeq" id="WP_156093348.1">
    <property type="nucleotide sequence ID" value="NZ_LR734888.1"/>
</dbReference>
<reference evidence="2" key="1">
    <citation type="submission" date="2019-10" db="EMBL/GenBank/DDBJ databases">
        <authorList>
            <consortium name="Genoscope - CEA"/>
            <person name="William W."/>
        </authorList>
    </citation>
    <scope>NUCLEOTIDE SEQUENCE [LARGE SCALE GENOMIC DNA]</scope>
    <source>
        <strain evidence="2">BBR_PRJEB10992</strain>
    </source>
</reference>
<dbReference type="EMBL" id="CZCU02000169">
    <property type="protein sequence ID" value="VXD25682.1"/>
    <property type="molecule type" value="Genomic_DNA"/>
</dbReference>
<keyword evidence="1" id="KW-1133">Transmembrane helix</keyword>
<evidence type="ECO:0000256" key="1">
    <source>
        <dbReference type="SAM" id="Phobius"/>
    </source>
</evidence>
<sequence length="67" mass="7613">MARSVISYQLFLIVAAIAKFFYTLVLRFLRVIGSSHAGTALRSITGLLPIWDFYYKMKAAPDHPHVE</sequence>
<keyword evidence="1" id="KW-0472">Membrane</keyword>
<feature type="transmembrane region" description="Helical" evidence="1">
    <location>
        <begin position="6"/>
        <end position="26"/>
    </location>
</feature>
<evidence type="ECO:0000313" key="2">
    <source>
        <dbReference type="EMBL" id="VXD25682.1"/>
    </source>
</evidence>
<keyword evidence="1" id="KW-0812">Transmembrane</keyword>
<accession>A0A7Z9E424</accession>
<comment type="caution">
    <text evidence="2">The sequence shown here is derived from an EMBL/GenBank/DDBJ whole genome shotgun (WGS) entry which is preliminary data.</text>
</comment>
<evidence type="ECO:0000313" key="3">
    <source>
        <dbReference type="Proteomes" id="UP000184550"/>
    </source>
</evidence>
<keyword evidence="3" id="KW-1185">Reference proteome</keyword>
<proteinExistence type="predicted"/>
<name>A0A7Z9E424_9CYAN</name>